<sequence>MEYLRMRRAITAASITMLGASAVIFMAVLFVSRQRAISFPAGGRETEARRESLTAVDTSLEIPAPEQKRSLGMIHKPALSEKTREGGTAQNGNASARKPAEQPDTSVPLLSAVVTEATAPRIPEKPSNPASPKKAEEEGLSRDGEMRLLVLGEGAFSPGVAKPGAGAQAEIDKIIPLIQERSSDKVIIEGHADRSIPGGFTRTQAWKWNKIVSMLRAKAVAQALKQKGVAGDRIIVKGLGDSVPRASNLTRKGRSKNRRVEITLSPPGAGAGH</sequence>
<organism evidence="5 6">
    <name type="scientific">Methylomicrobium album BG8</name>
    <dbReference type="NCBI Taxonomy" id="686340"/>
    <lineage>
        <taxon>Bacteria</taxon>
        <taxon>Pseudomonadati</taxon>
        <taxon>Pseudomonadota</taxon>
        <taxon>Gammaproteobacteria</taxon>
        <taxon>Methylococcales</taxon>
        <taxon>Methylococcaceae</taxon>
        <taxon>Methylomicrobium</taxon>
    </lineage>
</organism>
<dbReference type="CDD" id="cd07185">
    <property type="entry name" value="OmpA_C-like"/>
    <property type="match status" value="1"/>
</dbReference>
<dbReference type="Pfam" id="PF00691">
    <property type="entry name" value="OmpA"/>
    <property type="match status" value="1"/>
</dbReference>
<dbReference type="PROSITE" id="PS51123">
    <property type="entry name" value="OMPA_2"/>
    <property type="match status" value="1"/>
</dbReference>
<protein>
    <submittedName>
        <fullName evidence="5">Outer membrane protein/peptidoglycan-associated (Lipo)protein</fullName>
    </submittedName>
</protein>
<reference evidence="5 6" key="1">
    <citation type="journal article" date="2013" name="Genome Announc.">
        <title>Genome Sequence of the Obligate Gammaproteobacterial Methanotroph Methylomicrobium album Strain BG8.</title>
        <authorList>
            <person name="Kits K.D."/>
            <person name="Kalyuzhnaya M.G."/>
            <person name="Klotz M.G."/>
            <person name="Jetten M.S."/>
            <person name="Op den Camp H.J."/>
            <person name="Vuilleumier S."/>
            <person name="Bringel F."/>
            <person name="Dispirito A.A."/>
            <person name="Murrell J.C."/>
            <person name="Bruce D."/>
            <person name="Cheng J.F."/>
            <person name="Copeland A."/>
            <person name="Goodwin L."/>
            <person name="Hauser L."/>
            <person name="Lajus A."/>
            <person name="Land M.L."/>
            <person name="Lapidus A."/>
            <person name="Lucas S."/>
            <person name="Medigue C."/>
            <person name="Pitluck S."/>
            <person name="Woyke T."/>
            <person name="Zeytun A."/>
            <person name="Stein L.Y."/>
        </authorList>
    </citation>
    <scope>NUCLEOTIDE SEQUENCE [LARGE SCALE GENOMIC DNA]</scope>
    <source>
        <strain evidence="5 6">BG8</strain>
    </source>
</reference>
<dbReference type="EMBL" id="CM001475">
    <property type="protein sequence ID" value="EIC31618.1"/>
    <property type="molecule type" value="Genomic_DNA"/>
</dbReference>
<accession>H8GJT9</accession>
<dbReference type="Gene3D" id="3.30.1330.60">
    <property type="entry name" value="OmpA-like domain"/>
    <property type="match status" value="1"/>
</dbReference>
<evidence type="ECO:0000256" key="2">
    <source>
        <dbReference type="SAM" id="MobiDB-lite"/>
    </source>
</evidence>
<dbReference type="SUPFAM" id="SSF103088">
    <property type="entry name" value="OmpA-like"/>
    <property type="match status" value="1"/>
</dbReference>
<dbReference type="GO" id="GO:0016020">
    <property type="term" value="C:membrane"/>
    <property type="evidence" value="ECO:0007669"/>
    <property type="project" value="UniProtKB-UniRule"/>
</dbReference>
<keyword evidence="3" id="KW-1133">Transmembrane helix</keyword>
<keyword evidence="3" id="KW-0812">Transmembrane</keyword>
<dbReference type="PANTHER" id="PTHR30329:SF21">
    <property type="entry name" value="LIPOPROTEIN YIAD-RELATED"/>
    <property type="match status" value="1"/>
</dbReference>
<dbReference type="InterPro" id="IPR006665">
    <property type="entry name" value="OmpA-like"/>
</dbReference>
<dbReference type="AlphaFoldDB" id="H8GJT9"/>
<evidence type="ECO:0000256" key="1">
    <source>
        <dbReference type="PROSITE-ProRule" id="PRU00473"/>
    </source>
</evidence>
<dbReference type="PANTHER" id="PTHR30329">
    <property type="entry name" value="STATOR ELEMENT OF FLAGELLAR MOTOR COMPLEX"/>
    <property type="match status" value="1"/>
</dbReference>
<dbReference type="Proteomes" id="UP000005090">
    <property type="component" value="Chromosome"/>
</dbReference>
<name>H8GJT9_METAL</name>
<feature type="region of interest" description="Disordered" evidence="2">
    <location>
        <begin position="78"/>
        <end position="142"/>
    </location>
</feature>
<evidence type="ECO:0000259" key="4">
    <source>
        <dbReference type="PROSITE" id="PS51123"/>
    </source>
</evidence>
<dbReference type="HOGENOM" id="CLU_1018659_0_0_6"/>
<feature type="domain" description="OmpA-like" evidence="4">
    <location>
        <begin position="143"/>
        <end position="268"/>
    </location>
</feature>
<gene>
    <name evidence="5" type="ORF">Metal_3992</name>
</gene>
<dbReference type="InterPro" id="IPR050330">
    <property type="entry name" value="Bact_OuterMem_StrucFunc"/>
</dbReference>
<evidence type="ECO:0000313" key="6">
    <source>
        <dbReference type="Proteomes" id="UP000005090"/>
    </source>
</evidence>
<feature type="region of interest" description="Disordered" evidence="2">
    <location>
        <begin position="246"/>
        <end position="273"/>
    </location>
</feature>
<dbReference type="RefSeq" id="WP_005375115.1">
    <property type="nucleotide sequence ID" value="NZ_CM001475.1"/>
</dbReference>
<feature type="compositionally biased region" description="Basic and acidic residues" evidence="2">
    <location>
        <begin position="133"/>
        <end position="142"/>
    </location>
</feature>
<dbReference type="eggNOG" id="COG2885">
    <property type="taxonomic scope" value="Bacteria"/>
</dbReference>
<keyword evidence="6" id="KW-1185">Reference proteome</keyword>
<evidence type="ECO:0000313" key="5">
    <source>
        <dbReference type="EMBL" id="EIC31618.1"/>
    </source>
</evidence>
<proteinExistence type="predicted"/>
<dbReference type="STRING" id="686340.Metal_3992"/>
<evidence type="ECO:0000256" key="3">
    <source>
        <dbReference type="SAM" id="Phobius"/>
    </source>
</evidence>
<dbReference type="InterPro" id="IPR036737">
    <property type="entry name" value="OmpA-like_sf"/>
</dbReference>
<keyword evidence="1 3" id="KW-0472">Membrane</keyword>
<feature type="transmembrane region" description="Helical" evidence="3">
    <location>
        <begin position="12"/>
        <end position="31"/>
    </location>
</feature>